<dbReference type="EMBL" id="BAABGU010000017">
    <property type="protein sequence ID" value="GAA4571858.1"/>
    <property type="molecule type" value="Genomic_DNA"/>
</dbReference>
<proteinExistence type="predicted"/>
<accession>A0ABP8SQ20</accession>
<name>A0ABP8SQ20_9ACTN</name>
<evidence type="ECO:0000313" key="2">
    <source>
        <dbReference type="EMBL" id="GAA4571858.1"/>
    </source>
</evidence>
<comment type="caution">
    <text evidence="2">The sequence shown here is derived from an EMBL/GenBank/DDBJ whole genome shotgun (WGS) entry which is preliminary data.</text>
</comment>
<feature type="region of interest" description="Disordered" evidence="1">
    <location>
        <begin position="60"/>
        <end position="86"/>
    </location>
</feature>
<evidence type="ECO:0000256" key="1">
    <source>
        <dbReference type="SAM" id="MobiDB-lite"/>
    </source>
</evidence>
<protein>
    <submittedName>
        <fullName evidence="2">Uncharacterized protein</fullName>
    </submittedName>
</protein>
<evidence type="ECO:0000313" key="3">
    <source>
        <dbReference type="Proteomes" id="UP001500307"/>
    </source>
</evidence>
<feature type="compositionally biased region" description="Polar residues" evidence="1">
    <location>
        <begin position="70"/>
        <end position="86"/>
    </location>
</feature>
<keyword evidence="3" id="KW-1185">Reference proteome</keyword>
<sequence>MEARPNERGCIHVAYYYPRRPSAGAEPWVQFVAVLYVPPGDLATVANDIVRELCDSDPRRQDRLAGGSQEAAQQLGFQWPPNRTQN</sequence>
<dbReference type="Proteomes" id="UP001500307">
    <property type="component" value="Unassembled WGS sequence"/>
</dbReference>
<organism evidence="2 3">
    <name type="scientific">Micromonospora coerulea</name>
    <dbReference type="NCBI Taxonomy" id="47856"/>
    <lineage>
        <taxon>Bacteria</taxon>
        <taxon>Bacillati</taxon>
        <taxon>Actinomycetota</taxon>
        <taxon>Actinomycetes</taxon>
        <taxon>Micromonosporales</taxon>
        <taxon>Micromonosporaceae</taxon>
        <taxon>Micromonospora</taxon>
    </lineage>
</organism>
<reference evidence="3" key="1">
    <citation type="journal article" date="2019" name="Int. J. Syst. Evol. Microbiol.">
        <title>The Global Catalogue of Microorganisms (GCM) 10K type strain sequencing project: providing services to taxonomists for standard genome sequencing and annotation.</title>
        <authorList>
            <consortium name="The Broad Institute Genomics Platform"/>
            <consortium name="The Broad Institute Genome Sequencing Center for Infectious Disease"/>
            <person name="Wu L."/>
            <person name="Ma J."/>
        </authorList>
    </citation>
    <scope>NUCLEOTIDE SEQUENCE [LARGE SCALE GENOMIC DNA]</scope>
    <source>
        <strain evidence="3">JCM 3175</strain>
    </source>
</reference>
<gene>
    <name evidence="2" type="ORF">GCM10023176_33440</name>
</gene>